<comment type="caution">
    <text evidence="2">The sequence shown here is derived from an EMBL/GenBank/DDBJ whole genome shotgun (WGS) entry which is preliminary data.</text>
</comment>
<organism evidence="2 3">
    <name type="scientific">Ovis aries</name>
    <name type="common">Sheep</name>
    <dbReference type="NCBI Taxonomy" id="9940"/>
    <lineage>
        <taxon>Eukaryota</taxon>
        <taxon>Metazoa</taxon>
        <taxon>Chordata</taxon>
        <taxon>Craniata</taxon>
        <taxon>Vertebrata</taxon>
        <taxon>Euteleostomi</taxon>
        <taxon>Mammalia</taxon>
        <taxon>Eutheria</taxon>
        <taxon>Laurasiatheria</taxon>
        <taxon>Artiodactyla</taxon>
        <taxon>Ruminantia</taxon>
        <taxon>Pecora</taxon>
        <taxon>Bovidae</taxon>
        <taxon>Caprinae</taxon>
        <taxon>Ovis</taxon>
    </lineage>
</organism>
<dbReference type="EMBL" id="JAEMGP010000011">
    <property type="protein sequence ID" value="KAG5203219.1"/>
    <property type="molecule type" value="Genomic_DNA"/>
</dbReference>
<feature type="region of interest" description="Disordered" evidence="1">
    <location>
        <begin position="59"/>
        <end position="107"/>
    </location>
</feature>
<proteinExistence type="predicted"/>
<feature type="compositionally biased region" description="Low complexity" evidence="1">
    <location>
        <begin position="83"/>
        <end position="93"/>
    </location>
</feature>
<evidence type="ECO:0000256" key="1">
    <source>
        <dbReference type="SAM" id="MobiDB-lite"/>
    </source>
</evidence>
<reference evidence="2 3" key="1">
    <citation type="submission" date="2020-12" db="EMBL/GenBank/DDBJ databases">
        <title>De novo assembly of Tibetan sheep genome.</title>
        <authorList>
            <person name="Li X."/>
        </authorList>
    </citation>
    <scope>NUCLEOTIDE SEQUENCE [LARGE SCALE GENOMIC DNA]</scope>
    <source>
        <tissue evidence="2">Heart</tissue>
    </source>
</reference>
<dbReference type="AlphaFoldDB" id="A0A836CXW9"/>
<accession>A0A836CXW9</accession>
<sequence>SPFFPRNRKQTRFPTPWLAVPASAAASPPAPPPPSAPLTNSADVESACLAPAHTHPLCPPASCSTLPSPPQAWKASTSQPTLSPAVSPASQAAADRRLPHPVPDRVNPEALVLTCLSTCN</sequence>
<feature type="non-terminal residue" evidence="2">
    <location>
        <position position="1"/>
    </location>
</feature>
<gene>
    <name evidence="2" type="ORF">JEQ12_002802</name>
</gene>
<protein>
    <submittedName>
        <fullName evidence="2">Uncharacterized protein</fullName>
    </submittedName>
</protein>
<feature type="compositionally biased region" description="Basic and acidic residues" evidence="1">
    <location>
        <begin position="94"/>
        <end position="107"/>
    </location>
</feature>
<dbReference type="Proteomes" id="UP000664991">
    <property type="component" value="Unassembled WGS sequence"/>
</dbReference>
<evidence type="ECO:0000313" key="2">
    <source>
        <dbReference type="EMBL" id="KAG5203219.1"/>
    </source>
</evidence>
<feature type="region of interest" description="Disordered" evidence="1">
    <location>
        <begin position="1"/>
        <end position="41"/>
    </location>
</feature>
<evidence type="ECO:0000313" key="3">
    <source>
        <dbReference type="Proteomes" id="UP000664991"/>
    </source>
</evidence>
<name>A0A836CXW9_SHEEP</name>
<feature type="compositionally biased region" description="Basic residues" evidence="1">
    <location>
        <begin position="1"/>
        <end position="11"/>
    </location>
</feature>